<dbReference type="Pfam" id="PF08378">
    <property type="entry name" value="NERD"/>
    <property type="match status" value="1"/>
</dbReference>
<reference evidence="3 4" key="1">
    <citation type="journal article" date="2024" name="Chem. Sci.">
        <title>Discovery of megapolipeptins by genome mining of a Burkholderiales bacteria collection.</title>
        <authorList>
            <person name="Paulo B.S."/>
            <person name="Recchia M.J.J."/>
            <person name="Lee S."/>
            <person name="Fergusson C.H."/>
            <person name="Romanowski S.B."/>
            <person name="Hernandez A."/>
            <person name="Krull N."/>
            <person name="Liu D.Y."/>
            <person name="Cavanagh H."/>
            <person name="Bos A."/>
            <person name="Gray C.A."/>
            <person name="Murphy B.T."/>
            <person name="Linington R.G."/>
            <person name="Eustaquio A.S."/>
        </authorList>
    </citation>
    <scope>NUCLEOTIDE SEQUENCE [LARGE SCALE GENOMIC DNA]</scope>
    <source>
        <strain evidence="3 4">RL17-374-BIF-D</strain>
    </source>
</reference>
<organism evidence="3 4">
    <name type="scientific">Caballeronia jiangsuensis</name>
    <dbReference type="NCBI Taxonomy" id="1458357"/>
    <lineage>
        <taxon>Bacteria</taxon>
        <taxon>Pseudomonadati</taxon>
        <taxon>Pseudomonadota</taxon>
        <taxon>Betaproteobacteria</taxon>
        <taxon>Burkholderiales</taxon>
        <taxon>Burkholderiaceae</taxon>
        <taxon>Caballeronia</taxon>
    </lineage>
</organism>
<keyword evidence="4" id="KW-1185">Reference proteome</keyword>
<protein>
    <submittedName>
        <fullName evidence="3">Nuclease-related domain-containing protein</fullName>
    </submittedName>
</protein>
<evidence type="ECO:0000313" key="4">
    <source>
        <dbReference type="Proteomes" id="UP001629462"/>
    </source>
</evidence>
<evidence type="ECO:0000259" key="2">
    <source>
        <dbReference type="Pfam" id="PF08378"/>
    </source>
</evidence>
<feature type="domain" description="NERD" evidence="2">
    <location>
        <begin position="74"/>
        <end position="169"/>
    </location>
</feature>
<feature type="region of interest" description="Disordered" evidence="1">
    <location>
        <begin position="1"/>
        <end position="28"/>
    </location>
</feature>
<accession>A0ABW9CFB3</accession>
<feature type="compositionally biased region" description="Basic and acidic residues" evidence="1">
    <location>
        <begin position="8"/>
        <end position="22"/>
    </location>
</feature>
<name>A0ABW9CFB3_9BURK</name>
<gene>
    <name evidence="3" type="ORF">PQR08_07485</name>
</gene>
<dbReference type="InterPro" id="IPR011528">
    <property type="entry name" value="NERD"/>
</dbReference>
<dbReference type="EMBL" id="JAQQDB010000005">
    <property type="protein sequence ID" value="MFM0517261.1"/>
    <property type="molecule type" value="Genomic_DNA"/>
</dbReference>
<comment type="caution">
    <text evidence="3">The sequence shown here is derived from an EMBL/GenBank/DDBJ whole genome shotgun (WGS) entry which is preliminary data.</text>
</comment>
<proteinExistence type="predicted"/>
<dbReference type="Proteomes" id="UP001629462">
    <property type="component" value="Unassembled WGS sequence"/>
</dbReference>
<evidence type="ECO:0000256" key="1">
    <source>
        <dbReference type="SAM" id="MobiDB-lite"/>
    </source>
</evidence>
<sequence length="246" mass="28019">MTAMNQPRENEMRDPAQKREPAFHPLNDRMQSGADYLSHLQEQDSVLRARRRRVCRWLRRRIAPIFARVCESQVRFREDVTLEHAPGTANATTLVDCLAVTPFGVFVVNYYDWRGEVRPGTNEDELRVIDDLGGVTVNTSPLRRAKPAVRHLRSVLSQHDCPVESVAIFAEADCRIHPTAPDGVLALSDLHYFLRTRLVNFRATHARYLDAARLDSQIGRTCGHAGETSHAIDPRAVLTRRFRTSR</sequence>
<evidence type="ECO:0000313" key="3">
    <source>
        <dbReference type="EMBL" id="MFM0517261.1"/>
    </source>
</evidence>
<dbReference type="RefSeq" id="WP_408161210.1">
    <property type="nucleotide sequence ID" value="NZ_JAQQDB010000005.1"/>
</dbReference>